<evidence type="ECO:0000256" key="2">
    <source>
        <dbReference type="ARBA" id="ARBA00022475"/>
    </source>
</evidence>
<proteinExistence type="predicted"/>
<keyword evidence="5 6" id="KW-0472">Membrane</keyword>
<dbReference type="Pfam" id="PF00535">
    <property type="entry name" value="Glycos_transf_2"/>
    <property type="match status" value="1"/>
</dbReference>
<dbReference type="InterPro" id="IPR029044">
    <property type="entry name" value="Nucleotide-diphossugar_trans"/>
</dbReference>
<dbReference type="EMBL" id="PRDS01000012">
    <property type="protein sequence ID" value="PPB79509.1"/>
    <property type="molecule type" value="Genomic_DNA"/>
</dbReference>
<comment type="caution">
    <text evidence="8">The sequence shown here is derived from an EMBL/GenBank/DDBJ whole genome shotgun (WGS) entry which is preliminary data.</text>
</comment>
<evidence type="ECO:0000313" key="9">
    <source>
        <dbReference type="Proteomes" id="UP000239736"/>
    </source>
</evidence>
<dbReference type="PANTHER" id="PTHR43646">
    <property type="entry name" value="GLYCOSYLTRANSFERASE"/>
    <property type="match status" value="1"/>
</dbReference>
<evidence type="ECO:0000256" key="3">
    <source>
        <dbReference type="ARBA" id="ARBA00022676"/>
    </source>
</evidence>
<dbReference type="SUPFAM" id="SSF53448">
    <property type="entry name" value="Nucleotide-diphospho-sugar transferases"/>
    <property type="match status" value="1"/>
</dbReference>
<dbReference type="Gene3D" id="3.90.550.10">
    <property type="entry name" value="Spore Coat Polysaccharide Biosynthesis Protein SpsA, Chain A"/>
    <property type="match status" value="1"/>
</dbReference>
<sequence>MTHDLRISAIVPAYRAAHLLPRVLAPLIALRDAGELAEVIVVDDVSPDDTARVARDLGARVIVMARNGGPGAARNRAAHEAVGDILWFVDSDVIPDRRGPARIRAAMTDAEVGAVFGSYDAEPEGTSWFSRYKNLMHRYYHQRAQRDARTFWAGCGAVRRDVFMTVGGFDTETYRIPSIEDIELGYRIRRAGWRIVVDPDLLGKHLKVWTPRSAIHTDIFCRALPWSRLMIAREGLHDDLNTGWGERVRALIAAALVLSVLALPFVPGLWPLTLAVLAAALLANLPFLRFMRAHGGTLFALKSFLYHQIYYLYSAASYAWCLFEYHVLGRRDRLHVP</sequence>
<gene>
    <name evidence="8" type="ORF">LV82_02791</name>
</gene>
<dbReference type="Proteomes" id="UP000239736">
    <property type="component" value="Unassembled WGS sequence"/>
</dbReference>
<name>A0A2S5JDJ9_9RHOB</name>
<evidence type="ECO:0000259" key="7">
    <source>
        <dbReference type="Pfam" id="PF00535"/>
    </source>
</evidence>
<evidence type="ECO:0000313" key="8">
    <source>
        <dbReference type="EMBL" id="PPB79509.1"/>
    </source>
</evidence>
<keyword evidence="6" id="KW-0812">Transmembrane</keyword>
<dbReference type="AlphaFoldDB" id="A0A2S5JDJ9"/>
<keyword evidence="3" id="KW-0328">Glycosyltransferase</keyword>
<feature type="transmembrane region" description="Helical" evidence="6">
    <location>
        <begin position="272"/>
        <end position="288"/>
    </location>
</feature>
<keyword evidence="4 8" id="KW-0808">Transferase</keyword>
<keyword evidence="2" id="KW-1003">Cell membrane</keyword>
<keyword evidence="9" id="KW-1185">Reference proteome</keyword>
<evidence type="ECO:0000256" key="1">
    <source>
        <dbReference type="ARBA" id="ARBA00004236"/>
    </source>
</evidence>
<dbReference type="GO" id="GO:0005886">
    <property type="term" value="C:plasma membrane"/>
    <property type="evidence" value="ECO:0007669"/>
    <property type="project" value="UniProtKB-SubCell"/>
</dbReference>
<dbReference type="GO" id="GO:0016757">
    <property type="term" value="F:glycosyltransferase activity"/>
    <property type="evidence" value="ECO:0007669"/>
    <property type="project" value="UniProtKB-KW"/>
</dbReference>
<feature type="domain" description="Glycosyltransferase 2-like" evidence="7">
    <location>
        <begin position="8"/>
        <end position="165"/>
    </location>
</feature>
<dbReference type="PANTHER" id="PTHR43646:SF2">
    <property type="entry name" value="GLYCOSYLTRANSFERASE 2-LIKE DOMAIN-CONTAINING PROTEIN"/>
    <property type="match status" value="1"/>
</dbReference>
<evidence type="ECO:0000256" key="4">
    <source>
        <dbReference type="ARBA" id="ARBA00022679"/>
    </source>
</evidence>
<reference evidence="8 9" key="1">
    <citation type="submission" date="2018-01" db="EMBL/GenBank/DDBJ databases">
        <title>Genomic Encyclopedia of Archaeal and Bacterial Type Strains, Phase II (KMG-II): from individual species to whole genera.</title>
        <authorList>
            <person name="Goeker M."/>
        </authorList>
    </citation>
    <scope>NUCLEOTIDE SEQUENCE [LARGE SCALE GENOMIC DNA]</scope>
    <source>
        <strain evidence="8 9">DSM 12048</strain>
    </source>
</reference>
<accession>A0A2S5JDJ9</accession>
<evidence type="ECO:0000256" key="5">
    <source>
        <dbReference type="ARBA" id="ARBA00023136"/>
    </source>
</evidence>
<organism evidence="8 9">
    <name type="scientific">Albidovulum inexpectatum</name>
    <dbReference type="NCBI Taxonomy" id="196587"/>
    <lineage>
        <taxon>Bacteria</taxon>
        <taxon>Pseudomonadati</taxon>
        <taxon>Pseudomonadota</taxon>
        <taxon>Alphaproteobacteria</taxon>
        <taxon>Rhodobacterales</taxon>
        <taxon>Paracoccaceae</taxon>
        <taxon>Albidovulum</taxon>
    </lineage>
</organism>
<comment type="subcellular location">
    <subcellularLocation>
        <location evidence="1">Cell membrane</location>
    </subcellularLocation>
</comment>
<protein>
    <submittedName>
        <fullName evidence="8">Cellulose synthase/poly-beta-1,6-N-acetylglucosamine synthase-like glycosyltransferase</fullName>
    </submittedName>
</protein>
<feature type="transmembrane region" description="Helical" evidence="6">
    <location>
        <begin position="309"/>
        <end position="328"/>
    </location>
</feature>
<dbReference type="InterPro" id="IPR001173">
    <property type="entry name" value="Glyco_trans_2-like"/>
</dbReference>
<evidence type="ECO:0000256" key="6">
    <source>
        <dbReference type="SAM" id="Phobius"/>
    </source>
</evidence>
<dbReference type="RefSeq" id="WP_170063450.1">
    <property type="nucleotide sequence ID" value="NZ_PRDS01000012.1"/>
</dbReference>
<keyword evidence="6" id="KW-1133">Transmembrane helix</keyword>